<keyword evidence="3 5" id="KW-1133">Transmembrane helix</keyword>
<keyword evidence="4 5" id="KW-0472">Membrane</keyword>
<dbReference type="EMBL" id="PJOS01000274">
    <property type="protein sequence ID" value="PKT66994.1"/>
    <property type="molecule type" value="Genomic_DNA"/>
</dbReference>
<evidence type="ECO:0000313" key="6">
    <source>
        <dbReference type="EMBL" id="PKT66994.1"/>
    </source>
</evidence>
<evidence type="ECO:0000256" key="4">
    <source>
        <dbReference type="ARBA" id="ARBA00023136"/>
    </source>
</evidence>
<protein>
    <submittedName>
        <fullName evidence="6">MFS transporter</fullName>
    </submittedName>
</protein>
<feature type="transmembrane region" description="Helical" evidence="5">
    <location>
        <begin position="172"/>
        <end position="191"/>
    </location>
</feature>
<keyword evidence="2 5" id="KW-0812">Transmembrane</keyword>
<accession>A0A2I0SAR7</accession>
<evidence type="ECO:0000313" key="7">
    <source>
        <dbReference type="Proteomes" id="UP000236178"/>
    </source>
</evidence>
<dbReference type="GO" id="GO:0016020">
    <property type="term" value="C:membrane"/>
    <property type="evidence" value="ECO:0007669"/>
    <property type="project" value="UniProtKB-SubCell"/>
</dbReference>
<evidence type="ECO:0000256" key="5">
    <source>
        <dbReference type="SAM" id="Phobius"/>
    </source>
</evidence>
<reference evidence="6 7" key="1">
    <citation type="submission" date="2017-12" db="EMBL/GenBank/DDBJ databases">
        <title>Streptomyces populusis sp. nov., a novel endophytic actinobacterium isolated from stems of Populus adenopoda Maxim.</title>
        <authorList>
            <person name="Wang Z."/>
        </authorList>
    </citation>
    <scope>NUCLEOTIDE SEQUENCE [LARGE SCALE GENOMIC DNA]</scope>
    <source>
        <strain evidence="6 7">A249</strain>
    </source>
</reference>
<feature type="transmembrane region" description="Helical" evidence="5">
    <location>
        <begin position="113"/>
        <end position="134"/>
    </location>
</feature>
<keyword evidence="7" id="KW-1185">Reference proteome</keyword>
<comment type="subcellular location">
    <subcellularLocation>
        <location evidence="1">Membrane</location>
        <topology evidence="1">Multi-pass membrane protein</topology>
    </subcellularLocation>
</comment>
<dbReference type="PANTHER" id="PTHR23514:SF13">
    <property type="entry name" value="INNER MEMBRANE PROTEIN YBJJ"/>
    <property type="match status" value="1"/>
</dbReference>
<dbReference type="PANTHER" id="PTHR23514">
    <property type="entry name" value="BYPASS OF STOP CODON PROTEIN 6"/>
    <property type="match status" value="1"/>
</dbReference>
<gene>
    <name evidence="6" type="ORF">CW362_42900</name>
</gene>
<dbReference type="AlphaFoldDB" id="A0A2I0SAR7"/>
<evidence type="ECO:0000256" key="3">
    <source>
        <dbReference type="ARBA" id="ARBA00022989"/>
    </source>
</evidence>
<feature type="transmembrane region" description="Helical" evidence="5">
    <location>
        <begin position="19"/>
        <end position="36"/>
    </location>
</feature>
<feature type="transmembrane region" description="Helical" evidence="5">
    <location>
        <begin position="85"/>
        <end position="107"/>
    </location>
</feature>
<feature type="non-terminal residue" evidence="6">
    <location>
        <position position="206"/>
    </location>
</feature>
<dbReference type="InterPro" id="IPR051788">
    <property type="entry name" value="MFS_Transporter"/>
</dbReference>
<proteinExistence type="predicted"/>
<name>A0A2I0SAR7_9ACTN</name>
<organism evidence="6 7">
    <name type="scientific">Streptomyces populi</name>
    <dbReference type="NCBI Taxonomy" id="2058924"/>
    <lineage>
        <taxon>Bacteria</taxon>
        <taxon>Bacillati</taxon>
        <taxon>Actinomycetota</taxon>
        <taxon>Actinomycetes</taxon>
        <taxon>Kitasatosporales</taxon>
        <taxon>Streptomycetaceae</taxon>
        <taxon>Streptomyces</taxon>
    </lineage>
</organism>
<feature type="transmembrane region" description="Helical" evidence="5">
    <location>
        <begin position="56"/>
        <end position="73"/>
    </location>
</feature>
<dbReference type="SUPFAM" id="SSF103473">
    <property type="entry name" value="MFS general substrate transporter"/>
    <property type="match status" value="1"/>
</dbReference>
<feature type="non-terminal residue" evidence="6">
    <location>
        <position position="1"/>
    </location>
</feature>
<feature type="transmembrane region" description="Helical" evidence="5">
    <location>
        <begin position="146"/>
        <end position="166"/>
    </location>
</feature>
<comment type="caution">
    <text evidence="6">The sequence shown here is derived from an EMBL/GenBank/DDBJ whole genome shotgun (WGS) entry which is preliminary data.</text>
</comment>
<evidence type="ECO:0000256" key="2">
    <source>
        <dbReference type="ARBA" id="ARBA00022692"/>
    </source>
</evidence>
<evidence type="ECO:0000256" key="1">
    <source>
        <dbReference type="ARBA" id="ARBA00004141"/>
    </source>
</evidence>
<sequence>PAETGTSPATAPGGAGGRIWLLAVLALMVMLCEGAANDWSALHLKDVLGAPAGTAAFAYGTFAAAMTTGRLLADRIVARFGSMAVLRHGAATAAVGITLVALCPWMWAAFTGWALFGLGLSGTVPQLFSAAGHADPAAAGANVSRVAGLGYVGMLAGPAAIGWLTHLVALDHAFVLLTLLCLTTAAAAGVLRTGSDRAPHDEMAPT</sequence>
<dbReference type="InterPro" id="IPR036259">
    <property type="entry name" value="MFS_trans_sf"/>
</dbReference>
<dbReference type="Proteomes" id="UP000236178">
    <property type="component" value="Unassembled WGS sequence"/>
</dbReference>
<dbReference type="Gene3D" id="1.20.1250.20">
    <property type="entry name" value="MFS general substrate transporter like domains"/>
    <property type="match status" value="1"/>
</dbReference>